<dbReference type="Proteomes" id="UP000032946">
    <property type="component" value="Chromosome"/>
</dbReference>
<evidence type="ECO:0000313" key="1">
    <source>
        <dbReference type="EMBL" id="CDM97424.1"/>
    </source>
</evidence>
<dbReference type="PANTHER" id="PTHR47200:SF2">
    <property type="entry name" value="THYLAKOID LUMENAL 15 KDA PROTEIN 1, CHLOROPLASTIC"/>
    <property type="match status" value="1"/>
</dbReference>
<reference evidence="1 2" key="1">
    <citation type="submission" date="2014-02" db="EMBL/GenBank/DDBJ databases">
        <authorList>
            <person name="Genoscope - CEA"/>
        </authorList>
    </citation>
    <scope>NUCLEOTIDE SEQUENCE [LARGE SCALE GENOMIC DNA]</scope>
    <source>
        <strain evidence="1 2">PCC 8005</strain>
    </source>
</reference>
<evidence type="ECO:0000313" key="2">
    <source>
        <dbReference type="Proteomes" id="UP000032946"/>
    </source>
</evidence>
<evidence type="ECO:0008006" key="3">
    <source>
        <dbReference type="Google" id="ProtNLM"/>
    </source>
</evidence>
<dbReference type="InterPro" id="IPR001646">
    <property type="entry name" value="5peptide_repeat"/>
</dbReference>
<dbReference type="Pfam" id="PF00805">
    <property type="entry name" value="Pentapeptide"/>
    <property type="match status" value="2"/>
</dbReference>
<dbReference type="InterPro" id="IPR044213">
    <property type="entry name" value="At2g44920-like"/>
</dbReference>
<keyword evidence="2" id="KW-1185">Reference proteome</keyword>
<dbReference type="AlphaFoldDB" id="A0A9P1P2G2"/>
<accession>A0A9P1P2G2</accession>
<organism evidence="1 2">
    <name type="scientific">Limnospira indica PCC 8005</name>
    <dbReference type="NCBI Taxonomy" id="376219"/>
    <lineage>
        <taxon>Bacteria</taxon>
        <taxon>Bacillati</taxon>
        <taxon>Cyanobacteriota</taxon>
        <taxon>Cyanophyceae</taxon>
        <taxon>Oscillatoriophycideae</taxon>
        <taxon>Oscillatoriales</taxon>
        <taxon>Sirenicapillariaceae</taxon>
        <taxon>Limnospira</taxon>
    </lineage>
</organism>
<dbReference type="RefSeq" id="WP_008054052.1">
    <property type="nucleotide sequence ID" value="NZ_FO818640.1"/>
</dbReference>
<dbReference type="Gene3D" id="2.160.20.80">
    <property type="entry name" value="E3 ubiquitin-protein ligase SopA"/>
    <property type="match status" value="1"/>
</dbReference>
<gene>
    <name evidence="1" type="ORF">ARTHRO_60025</name>
</gene>
<dbReference type="PANTHER" id="PTHR47200">
    <property type="entry name" value="THYLAKOID LUMENAL 15 KDA PROTEIN 1, CHLOROPLASTIC"/>
    <property type="match status" value="1"/>
</dbReference>
<proteinExistence type="predicted"/>
<protein>
    <recommendedName>
        <fullName evidence="3">Pentapeptide repeat-containing protein</fullName>
    </recommendedName>
</protein>
<sequence>MVIRDIFMGLLALKRMIGSLAIALWVGLILTMGPGLALAENPSHLFFNHSLLQNRDFSGQKLPAAEFANSNLEYANFDEAELRGSVFSRAIMLGVTMRKADLTYAMVDQVDFSQADLSDSIFTEALFLGSTFADTKITGADFTDAIFDREQLRQLCLRAEGVNSRTGVDTRYSLGCR</sequence>
<name>A0A9P1P2G2_9CYAN</name>
<dbReference type="SUPFAM" id="SSF141571">
    <property type="entry name" value="Pentapeptide repeat-like"/>
    <property type="match status" value="1"/>
</dbReference>
<dbReference type="EMBL" id="FO818640">
    <property type="protein sequence ID" value="CDM97424.1"/>
    <property type="molecule type" value="Genomic_DNA"/>
</dbReference>